<evidence type="ECO:0000313" key="1">
    <source>
        <dbReference type="EMBL" id="VDP90147.1"/>
    </source>
</evidence>
<name>A0A183B0Z0_9TREM</name>
<evidence type="ECO:0000313" key="3">
    <source>
        <dbReference type="WBParaSite" id="ECPE_0001291301-mRNA-1"/>
    </source>
</evidence>
<accession>A0A183B0Z0</accession>
<dbReference type="AlphaFoldDB" id="A0A183B0Z0"/>
<protein>
    <submittedName>
        <fullName evidence="3">SH3 domain-containing protein</fullName>
    </submittedName>
</protein>
<reference evidence="1 2" key="2">
    <citation type="submission" date="2018-11" db="EMBL/GenBank/DDBJ databases">
        <authorList>
            <consortium name="Pathogen Informatics"/>
        </authorList>
    </citation>
    <scope>NUCLEOTIDE SEQUENCE [LARGE SCALE GENOMIC DNA]</scope>
    <source>
        <strain evidence="1 2">Egypt</strain>
    </source>
</reference>
<dbReference type="Gene3D" id="1.20.940.10">
    <property type="entry name" value="Functional domain of the splicing factor Prp18"/>
    <property type="match status" value="1"/>
</dbReference>
<organism evidence="3">
    <name type="scientific">Echinostoma caproni</name>
    <dbReference type="NCBI Taxonomy" id="27848"/>
    <lineage>
        <taxon>Eukaryota</taxon>
        <taxon>Metazoa</taxon>
        <taxon>Spiralia</taxon>
        <taxon>Lophotrochozoa</taxon>
        <taxon>Platyhelminthes</taxon>
        <taxon>Trematoda</taxon>
        <taxon>Digenea</taxon>
        <taxon>Plagiorchiida</taxon>
        <taxon>Echinostomata</taxon>
        <taxon>Echinostomatoidea</taxon>
        <taxon>Echinostomatidae</taxon>
        <taxon>Echinostoma</taxon>
    </lineage>
</organism>
<dbReference type="WBParaSite" id="ECPE_0001291301-mRNA-1">
    <property type="protein sequence ID" value="ECPE_0001291301-mRNA-1"/>
    <property type="gene ID" value="ECPE_0001291301"/>
</dbReference>
<proteinExistence type="predicted"/>
<dbReference type="EMBL" id="UZAN01053792">
    <property type="protein sequence ID" value="VDP90147.1"/>
    <property type="molecule type" value="Genomic_DNA"/>
</dbReference>
<dbReference type="OrthoDB" id="542917at2759"/>
<dbReference type="Proteomes" id="UP000272942">
    <property type="component" value="Unassembled WGS sequence"/>
</dbReference>
<reference evidence="3" key="1">
    <citation type="submission" date="2016-06" db="UniProtKB">
        <authorList>
            <consortium name="WormBaseParasite"/>
        </authorList>
    </citation>
    <scope>IDENTIFICATION</scope>
</reference>
<sequence length="99" mass="10606">MDSVDRRLQNLFVALRGGPGAHLMSEQVLRHLLECVHAANCGDYGAAVDQANLLIQSATGFESIHSFAPGLKILMQSAKQLFPNQPVGADALESPYSLS</sequence>
<gene>
    <name evidence="1" type="ORF">ECPE_LOCUS12875</name>
</gene>
<keyword evidence="2" id="KW-1185">Reference proteome</keyword>
<evidence type="ECO:0000313" key="2">
    <source>
        <dbReference type="Proteomes" id="UP000272942"/>
    </source>
</evidence>